<gene>
    <name evidence="2" type="ORF">SAMN02745724_02284</name>
</gene>
<evidence type="ECO:0000313" key="2">
    <source>
        <dbReference type="EMBL" id="SFC68836.1"/>
    </source>
</evidence>
<feature type="signal peptide" evidence="1">
    <location>
        <begin position="1"/>
        <end position="22"/>
    </location>
</feature>
<dbReference type="OrthoDB" id="5368448at2"/>
<evidence type="ECO:0000256" key="1">
    <source>
        <dbReference type="SAM" id="SignalP"/>
    </source>
</evidence>
<protein>
    <submittedName>
        <fullName evidence="2">Uncharacterized protein</fullName>
    </submittedName>
</protein>
<proteinExistence type="predicted"/>
<dbReference type="STRING" id="1123010.SAMN02745724_02284"/>
<dbReference type="Proteomes" id="UP000198862">
    <property type="component" value="Unassembled WGS sequence"/>
</dbReference>
<feature type="chain" id="PRO_5011475346" evidence="1">
    <location>
        <begin position="23"/>
        <end position="297"/>
    </location>
</feature>
<keyword evidence="3" id="KW-1185">Reference proteome</keyword>
<name>A0A1I1L727_9GAMM</name>
<accession>A0A1I1L727</accession>
<keyword evidence="1" id="KW-0732">Signal</keyword>
<evidence type="ECO:0000313" key="3">
    <source>
        <dbReference type="Proteomes" id="UP000198862"/>
    </source>
</evidence>
<dbReference type="EMBL" id="FOLO01000015">
    <property type="protein sequence ID" value="SFC68836.1"/>
    <property type="molecule type" value="Genomic_DNA"/>
</dbReference>
<reference evidence="2 3" key="1">
    <citation type="submission" date="2016-10" db="EMBL/GenBank/DDBJ databases">
        <authorList>
            <person name="de Groot N.N."/>
        </authorList>
    </citation>
    <scope>NUCLEOTIDE SEQUENCE [LARGE SCALE GENOMIC DNA]</scope>
    <source>
        <strain evidence="2 3">DSM 6059</strain>
    </source>
</reference>
<organism evidence="2 3">
    <name type="scientific">Pseudoalteromonas denitrificans DSM 6059</name>
    <dbReference type="NCBI Taxonomy" id="1123010"/>
    <lineage>
        <taxon>Bacteria</taxon>
        <taxon>Pseudomonadati</taxon>
        <taxon>Pseudomonadota</taxon>
        <taxon>Gammaproteobacteria</taxon>
        <taxon>Alteromonadales</taxon>
        <taxon>Pseudoalteromonadaceae</taxon>
        <taxon>Pseudoalteromonas</taxon>
    </lineage>
</organism>
<dbReference type="RefSeq" id="WP_143085065.1">
    <property type="nucleotide sequence ID" value="NZ_FOLO01000015.1"/>
</dbReference>
<dbReference type="AlphaFoldDB" id="A0A1I1L727"/>
<sequence length="297" mass="34244">MISHLFKLTIILFFLFTQSINATQKLTSNHVYSEALALKKAIDKLNKNMNIGRIQPIELSNTQPLHVYAITTALNEKVAILFIKSGVTHFQRTDFPNEEIQPKHVYQLIKTVQKNIKTLFPNIKFENKGNKEKHPADVLRMLVASNLILDELITQKLTPKYPFLVVQNLKDNLRIALKKEKKEIPIIHYEAYAHVEPRDVFINAQNLFATLANTAHLKFGIEYPKRPYYIPLNEDDIKPSHVFTVTIINQILLKDLFRRNGFSFVHPLALSAKMPITPAHVYAAYEEALLLTLFFIM</sequence>